<dbReference type="OrthoDB" id="1738492at2"/>
<dbReference type="EMBL" id="LTAO01000038">
    <property type="protein sequence ID" value="KYG26608.1"/>
    <property type="molecule type" value="Genomic_DNA"/>
</dbReference>
<evidence type="ECO:0000256" key="3">
    <source>
        <dbReference type="SAM" id="Phobius"/>
    </source>
</evidence>
<feature type="transmembrane region" description="Helical" evidence="3">
    <location>
        <begin position="77"/>
        <end position="100"/>
    </location>
</feature>
<keyword evidence="5" id="KW-1185">Reference proteome</keyword>
<dbReference type="Proteomes" id="UP000075806">
    <property type="component" value="Unassembled WGS sequence"/>
</dbReference>
<dbReference type="RefSeq" id="WP_061950075.1">
    <property type="nucleotide sequence ID" value="NZ_LTAO01000038.1"/>
</dbReference>
<keyword evidence="3" id="KW-0812">Transmembrane</keyword>
<accession>A0A161P7I5</accession>
<dbReference type="GO" id="GO:0006260">
    <property type="term" value="P:DNA replication"/>
    <property type="evidence" value="ECO:0007669"/>
    <property type="project" value="UniProtKB-KW"/>
</dbReference>
<keyword evidence="1" id="KW-0235">DNA replication</keyword>
<dbReference type="AlphaFoldDB" id="A0A161P7I5"/>
<evidence type="ECO:0000256" key="1">
    <source>
        <dbReference type="ARBA" id="ARBA00022705"/>
    </source>
</evidence>
<evidence type="ECO:0000313" key="4">
    <source>
        <dbReference type="EMBL" id="KYG26608.1"/>
    </source>
</evidence>
<reference evidence="4" key="1">
    <citation type="submission" date="2016-02" db="EMBL/GenBank/DDBJ databases">
        <title>Genome sequence of Bacillus trypoxylicola KCTC 13244(T).</title>
        <authorList>
            <person name="Jeong H."/>
            <person name="Park S.-H."/>
            <person name="Choi S.-K."/>
        </authorList>
    </citation>
    <scope>NUCLEOTIDE SEQUENCE [LARGE SCALE GENOMIC DNA]</scope>
    <source>
        <strain evidence="4">KCTC 13244</strain>
    </source>
</reference>
<protein>
    <recommendedName>
        <fullName evidence="6">J domain-containing protein</fullName>
    </recommendedName>
</protein>
<organism evidence="4 5">
    <name type="scientific">Alkalihalobacillus trypoxylicola</name>
    <dbReference type="NCBI Taxonomy" id="519424"/>
    <lineage>
        <taxon>Bacteria</taxon>
        <taxon>Bacillati</taxon>
        <taxon>Bacillota</taxon>
        <taxon>Bacilli</taxon>
        <taxon>Bacillales</taxon>
        <taxon>Bacillaceae</taxon>
        <taxon>Alkalihalobacillus</taxon>
    </lineage>
</organism>
<comment type="caution">
    <text evidence="4">The sequence shown here is derived from an EMBL/GenBank/DDBJ whole genome shotgun (WGS) entry which is preliminary data.</text>
</comment>
<dbReference type="SUPFAM" id="SSF46565">
    <property type="entry name" value="Chaperone J-domain"/>
    <property type="match status" value="1"/>
</dbReference>
<keyword evidence="3" id="KW-1133">Transmembrane helix</keyword>
<evidence type="ECO:0000256" key="2">
    <source>
        <dbReference type="ARBA" id="ARBA00023016"/>
    </source>
</evidence>
<name>A0A161P7I5_9BACI</name>
<proteinExistence type="predicted"/>
<evidence type="ECO:0008006" key="6">
    <source>
        <dbReference type="Google" id="ProtNLM"/>
    </source>
</evidence>
<gene>
    <name evidence="4" type="ORF">AZF04_12430</name>
</gene>
<evidence type="ECO:0000313" key="5">
    <source>
        <dbReference type="Proteomes" id="UP000075806"/>
    </source>
</evidence>
<dbReference type="InterPro" id="IPR036869">
    <property type="entry name" value="J_dom_sf"/>
</dbReference>
<keyword evidence="3" id="KW-0472">Membrane</keyword>
<sequence length="280" mass="32574">MKIQEAYKIFDISKDATEEEIEKHYLMWIKKNKADPSINMEEKSKAYETILNYKRYGTENPEITETKKDKIAHFFRYYKLHTIGVIIGVIIIISVINMVVDHRQEQKELASLPPLDVEIMYYGSFFPSRLSANEEAEQQVSQNIEDSMPTWNRVNTILNYNTTELNESTDVGMQQRSVVILATERPDMYVMDEGSFRLHVPDQAFYTFDQEELEAVGIEEDRLYFAQAEEDTEEKIYGVEISAQAFEGLDTIEGEKMIAIIRNDAENLENALEFVLEMQD</sequence>
<keyword evidence="2" id="KW-0346">Stress response</keyword>
<dbReference type="STRING" id="519424.AZF04_12430"/>